<keyword evidence="3" id="KW-1185">Reference proteome</keyword>
<protein>
    <submittedName>
        <fullName evidence="2">Alpha/beta hydrolase fold</fullName>
    </submittedName>
</protein>
<reference evidence="3" key="1">
    <citation type="submission" date="2017-02" db="EMBL/GenBank/DDBJ databases">
        <authorList>
            <person name="Varghese N."/>
            <person name="Submissions S."/>
        </authorList>
    </citation>
    <scope>NUCLEOTIDE SEQUENCE [LARGE SCALE GENOMIC DNA]</scope>
    <source>
        <strain evidence="3">DSM 23546</strain>
    </source>
</reference>
<dbReference type="Gene3D" id="3.40.50.1820">
    <property type="entry name" value="alpha/beta hydrolase"/>
    <property type="match status" value="1"/>
</dbReference>
<keyword evidence="2" id="KW-0378">Hydrolase</keyword>
<dbReference type="EMBL" id="FUYL01000011">
    <property type="protein sequence ID" value="SKB79150.1"/>
    <property type="molecule type" value="Genomic_DNA"/>
</dbReference>
<dbReference type="InterPro" id="IPR000073">
    <property type="entry name" value="AB_hydrolase_1"/>
</dbReference>
<dbReference type="Proteomes" id="UP000190339">
    <property type="component" value="Unassembled WGS sequence"/>
</dbReference>
<name>A0A1T5E5Q2_9FLAO</name>
<dbReference type="AlphaFoldDB" id="A0A1T5E5Q2"/>
<dbReference type="GO" id="GO:0016787">
    <property type="term" value="F:hydrolase activity"/>
    <property type="evidence" value="ECO:0007669"/>
    <property type="project" value="UniProtKB-KW"/>
</dbReference>
<dbReference type="InterPro" id="IPR029058">
    <property type="entry name" value="AB_hydrolase_fold"/>
</dbReference>
<dbReference type="Pfam" id="PF00561">
    <property type="entry name" value="Abhydrolase_1"/>
    <property type="match status" value="1"/>
</dbReference>
<proteinExistence type="predicted"/>
<sequence>MKKDLLDRGYRVIVPDLRGNGDSGKPQEEKAYKNDAEVKDLKLLMGHLNIKSYKAVGYSRGSIVLAKLLTTDKRIEKAVLGGMGIDFTNPQWDRRILFAKAFDGDINDETKGAVAYAKSIYADLRSLHLQQKYQPVTSKKNLGKTKIDVMVICGYEDTDNGDAKQLSDTFANGILVRVPGDHNATYKTAPFSDEVLRFLN</sequence>
<gene>
    <name evidence="2" type="ORF">SAMN05660866_03320</name>
</gene>
<evidence type="ECO:0000259" key="1">
    <source>
        <dbReference type="Pfam" id="PF00561"/>
    </source>
</evidence>
<dbReference type="SUPFAM" id="SSF53474">
    <property type="entry name" value="alpha/beta-Hydrolases"/>
    <property type="match status" value="1"/>
</dbReference>
<evidence type="ECO:0000313" key="3">
    <source>
        <dbReference type="Proteomes" id="UP000190339"/>
    </source>
</evidence>
<organism evidence="2 3">
    <name type="scientific">Maribacter arcticus</name>
    <dbReference type="NCBI Taxonomy" id="561365"/>
    <lineage>
        <taxon>Bacteria</taxon>
        <taxon>Pseudomonadati</taxon>
        <taxon>Bacteroidota</taxon>
        <taxon>Flavobacteriia</taxon>
        <taxon>Flavobacteriales</taxon>
        <taxon>Flavobacteriaceae</taxon>
        <taxon>Maribacter</taxon>
    </lineage>
</organism>
<accession>A0A1T5E5Q2</accession>
<dbReference type="STRING" id="561365.SAMN05660866_03320"/>
<evidence type="ECO:0000313" key="2">
    <source>
        <dbReference type="EMBL" id="SKB79150.1"/>
    </source>
</evidence>
<feature type="domain" description="AB hydrolase-1" evidence="1">
    <location>
        <begin position="3"/>
        <end position="83"/>
    </location>
</feature>